<dbReference type="OrthoDB" id="6537357at2"/>
<name>A0A4V1MSB8_9BURK</name>
<comment type="caution">
    <text evidence="1">The sequence shown here is derived from an EMBL/GenBank/DDBJ whole genome shotgun (WGS) entry which is preliminary data.</text>
</comment>
<keyword evidence="2" id="KW-1185">Reference proteome</keyword>
<gene>
    <name evidence="1" type="ORF">C7R54_07475</name>
</gene>
<dbReference type="RefSeq" id="WP_129149588.1">
    <property type="nucleotide sequence ID" value="NZ_JBHSDO010000013.1"/>
</dbReference>
<organism evidence="1 2">
    <name type="scientific">Achromobacter aloeverae</name>
    <dbReference type="NCBI Taxonomy" id="1750518"/>
    <lineage>
        <taxon>Bacteria</taxon>
        <taxon>Pseudomonadati</taxon>
        <taxon>Pseudomonadota</taxon>
        <taxon>Betaproteobacteria</taxon>
        <taxon>Burkholderiales</taxon>
        <taxon>Alcaligenaceae</taxon>
        <taxon>Achromobacter</taxon>
    </lineage>
</organism>
<evidence type="ECO:0000313" key="2">
    <source>
        <dbReference type="Proteomes" id="UP000290849"/>
    </source>
</evidence>
<protein>
    <recommendedName>
        <fullName evidence="3">EthD domain-containing protein</fullName>
    </recommendedName>
</protein>
<proteinExistence type="predicted"/>
<accession>A0A4V1MSB8</accession>
<evidence type="ECO:0008006" key="3">
    <source>
        <dbReference type="Google" id="ProtNLM"/>
    </source>
</evidence>
<dbReference type="InterPro" id="IPR011008">
    <property type="entry name" value="Dimeric_a/b-barrel"/>
</dbReference>
<dbReference type="EMBL" id="PYAL01000002">
    <property type="protein sequence ID" value="RXN91029.1"/>
    <property type="molecule type" value="Genomic_DNA"/>
</dbReference>
<evidence type="ECO:0000313" key="1">
    <source>
        <dbReference type="EMBL" id="RXN91029.1"/>
    </source>
</evidence>
<dbReference type="AlphaFoldDB" id="A0A4V1MSB8"/>
<sequence length="195" mass="21860">MMEILLLRLPGRSLDQADLQALRQQIAMDAGAGAAIVRGYTAVEHVETYVYLSPDERSAERSVAALRAITGRLYPQADARALRLTTDRPGASAGLPAPWHYIVETDVLADAEQDFNAWYEEEHLPGLASVPGSVRARRYLCDAAPRYHACYDLHTRETFGSPPWLAVRASSWSDRVRPSFRNTKRTMFRAVEESR</sequence>
<dbReference type="Proteomes" id="UP000290849">
    <property type="component" value="Unassembled WGS sequence"/>
</dbReference>
<dbReference type="SUPFAM" id="SSF54909">
    <property type="entry name" value="Dimeric alpha+beta barrel"/>
    <property type="match status" value="1"/>
</dbReference>
<reference evidence="1 2" key="1">
    <citation type="journal article" date="2017" name="Int. J. Syst. Evol. Microbiol.">
        <title>Achromobacter aloeverae sp. nov., isolated from the root of Aloe vera (L.) Burm.f.</title>
        <authorList>
            <person name="Kuncharoen N."/>
            <person name="Muramatsu Y."/>
            <person name="Shibata C."/>
            <person name="Kamakura Y."/>
            <person name="Nakagawa Y."/>
            <person name="Tanasupawat S."/>
        </authorList>
    </citation>
    <scope>NUCLEOTIDE SEQUENCE [LARGE SCALE GENOMIC DNA]</scope>
    <source>
        <strain evidence="1 2">AVA-1</strain>
    </source>
</reference>